<gene>
    <name evidence="1" type="ORF">BN13_280002</name>
</gene>
<sequence length="338" mass="37023">MRHPPDEKADAAAFWTNRPRRAAVAGRQSGRPTALRDAMNEIVPTGQAAIDARAEAAKAHAETAAAHLELQRQADAAKAEFRAKMAEIEAAAAPVKAELNRLAEVEKTIDLYLGRDEDVVLLRDGAPAPAKTPLVIRSTVLYADEESLALLDRGGVDFRSMGDFLDWLVSAPENLDRVAPDQRCIVVVKPSRQGRDYGDAWTNATAMAENERPHWIIRNGERVYLLVTGGELNTGARIVPRVDEFTAMFTDRGVLLEPGSAAWVRAESLADAKRRHFMRLMLVIQGLVDRSACLLPQPDGGLNVMSLAAQDSGRVILLDEEAKALGDSRPRLRDGRQR</sequence>
<dbReference type="AlphaFoldDB" id="A0A077MAX9"/>
<comment type="caution">
    <text evidence="1">The sequence shown here is derived from an EMBL/GenBank/DDBJ whole genome shotgun (WGS) entry which is preliminary data.</text>
</comment>
<organism evidence="1 2">
    <name type="scientific">Nostocoides jenkinsii Ben 74</name>
    <dbReference type="NCBI Taxonomy" id="1193518"/>
    <lineage>
        <taxon>Bacteria</taxon>
        <taxon>Bacillati</taxon>
        <taxon>Actinomycetota</taxon>
        <taxon>Actinomycetes</taxon>
        <taxon>Micrococcales</taxon>
        <taxon>Intrasporangiaceae</taxon>
        <taxon>Nostocoides</taxon>
    </lineage>
</organism>
<dbReference type="Proteomes" id="UP000035720">
    <property type="component" value="Unassembled WGS sequence"/>
</dbReference>
<dbReference type="STRING" id="1193518.BN13_280002"/>
<evidence type="ECO:0000313" key="2">
    <source>
        <dbReference type="Proteomes" id="UP000035720"/>
    </source>
</evidence>
<proteinExistence type="predicted"/>
<name>A0A077MAX9_9MICO</name>
<keyword evidence="2" id="KW-1185">Reference proteome</keyword>
<reference evidence="1 2" key="1">
    <citation type="journal article" date="2013" name="ISME J.">
        <title>A metabolic model for members of the genus Tetrasphaera involved in enhanced biological phosphorus removal.</title>
        <authorList>
            <person name="Kristiansen R."/>
            <person name="Nguyen H.T.T."/>
            <person name="Saunders A.M."/>
            <person name="Nielsen J.L."/>
            <person name="Wimmer R."/>
            <person name="Le V.Q."/>
            <person name="McIlroy S.J."/>
            <person name="Petrovski S."/>
            <person name="Seviour R.J."/>
            <person name="Calteau A."/>
            <person name="Nielsen K.L."/>
            <person name="Nielsen P.H."/>
        </authorList>
    </citation>
    <scope>NUCLEOTIDE SEQUENCE [LARGE SCALE GENOMIC DNA]</scope>
    <source>
        <strain evidence="1 2">Ben 74</strain>
    </source>
</reference>
<protein>
    <submittedName>
        <fullName evidence="1">Uncharacterized protein</fullName>
    </submittedName>
</protein>
<accession>A0A077MAX9</accession>
<evidence type="ECO:0000313" key="1">
    <source>
        <dbReference type="EMBL" id="CCI53005.1"/>
    </source>
</evidence>
<dbReference type="EMBL" id="CAJC01000137">
    <property type="protein sequence ID" value="CCI53005.1"/>
    <property type="molecule type" value="Genomic_DNA"/>
</dbReference>